<reference evidence="6 7" key="1">
    <citation type="submission" date="2017-05" db="EMBL/GenBank/DDBJ databases">
        <authorList>
            <person name="Song R."/>
            <person name="Chenine A.L."/>
            <person name="Ruprecht R.M."/>
        </authorList>
    </citation>
    <scope>NUCLEOTIDE SEQUENCE [LARGE SCALE GENOMIC DNA]</scope>
    <source>
        <strain evidence="6 7">DSM 26136</strain>
    </source>
</reference>
<proteinExistence type="predicted"/>
<dbReference type="SUPFAM" id="SSF160467">
    <property type="entry name" value="PH0987 N-terminal domain-like"/>
    <property type="match status" value="1"/>
</dbReference>
<evidence type="ECO:0000313" key="6">
    <source>
        <dbReference type="EMBL" id="ARU06853.1"/>
    </source>
</evidence>
<dbReference type="Proteomes" id="UP000196138">
    <property type="component" value="Chromosome"/>
</dbReference>
<keyword evidence="1" id="KW-0547">Nucleotide-binding</keyword>
<dbReference type="Gene3D" id="3.30.1360.40">
    <property type="match status" value="1"/>
</dbReference>
<dbReference type="GO" id="GO:0016787">
    <property type="term" value="F:hydrolase activity"/>
    <property type="evidence" value="ECO:0007669"/>
    <property type="project" value="UniProtKB-KW"/>
</dbReference>
<dbReference type="InterPro" id="IPR052708">
    <property type="entry name" value="PxpC"/>
</dbReference>
<dbReference type="RefSeq" id="WP_087284683.1">
    <property type="nucleotide sequence ID" value="NZ_CP021455.1"/>
</dbReference>
<sequence>MRVLPVNDNAVLVELADLAETLALFDALQREPVAGVLEMVPAARTLLIEFAPWATTPARVAAEVARRDRSQRATAEGALVEVPVRYDGEDLAEVAAHLRLTPAEVIARHTGGTWDVAFTGFAPGFAYLTGGDAVFDVPRRASPRTRIPAGSVALAGRYSGIYPRESPGGWQLIGTTAVPMWDLGRVPPAFFQPGQRVRFVDEASAAGQALRERLVAASRVSVAVAPSAAPEAVAPASAPADAGLQVQATGLQALCQDLGRTGQAGQGVSVSGALDVRAFKAANRLVGNAADATAIEAVDGGLTLRALQPVVVAVTGAAGSLTRRSAAGVREAVPRGTPLALDPGDVLSLGEAEAGLRSYVAVRGGFDVAPVLGSRATDTLAGVGPEALRAGQVLAVGQAVQSAVDMHAVDPATALPVRGEPVTLDVNLGPRTEWFGPDALALLTSQDWGVSPQSNRVGVRLIGEQGLQRKPEMVTAELASEGTALGALQVPPNGQPVLFLADHPLTGGYPVIGCVATHHLHLAAQLPVGAVVRFRVVAPFAEVG</sequence>
<evidence type="ECO:0000313" key="7">
    <source>
        <dbReference type="Proteomes" id="UP000196138"/>
    </source>
</evidence>
<name>A0A1Y0ETC8_9BURK</name>
<feature type="domain" description="Carboxyltransferase" evidence="5">
    <location>
        <begin position="265"/>
        <end position="544"/>
    </location>
</feature>
<keyword evidence="7" id="KW-1185">Reference proteome</keyword>
<dbReference type="Gene3D" id="2.40.100.10">
    <property type="entry name" value="Cyclophilin-like"/>
    <property type="match status" value="2"/>
</dbReference>
<dbReference type="GO" id="GO:0005524">
    <property type="term" value="F:ATP binding"/>
    <property type="evidence" value="ECO:0007669"/>
    <property type="project" value="UniProtKB-KW"/>
</dbReference>
<dbReference type="KEGG" id="cser:CCO03_13330"/>
<dbReference type="PANTHER" id="PTHR43309">
    <property type="entry name" value="5-OXOPROLINASE SUBUNIT C"/>
    <property type="match status" value="1"/>
</dbReference>
<dbReference type="PANTHER" id="PTHR43309:SF3">
    <property type="entry name" value="5-OXOPROLINASE SUBUNIT C"/>
    <property type="match status" value="1"/>
</dbReference>
<dbReference type="InterPro" id="IPR003778">
    <property type="entry name" value="CT_A_B"/>
</dbReference>
<dbReference type="SMART" id="SM00797">
    <property type="entry name" value="AHS2"/>
    <property type="match status" value="1"/>
</dbReference>
<protein>
    <submittedName>
        <fullName evidence="6">Allophanate hydrolase</fullName>
    </submittedName>
</protein>
<dbReference type="SUPFAM" id="SSF50891">
    <property type="entry name" value="Cyclophilin-like"/>
    <property type="match status" value="2"/>
</dbReference>
<dbReference type="Pfam" id="PF02626">
    <property type="entry name" value="CT_A_B"/>
    <property type="match status" value="1"/>
</dbReference>
<dbReference type="OrthoDB" id="9768696at2"/>
<gene>
    <name evidence="6" type="ORF">CCO03_13330</name>
</gene>
<evidence type="ECO:0000259" key="4">
    <source>
        <dbReference type="SMART" id="SM00796"/>
    </source>
</evidence>
<keyword evidence="2 6" id="KW-0378">Hydrolase</keyword>
<dbReference type="InterPro" id="IPR003833">
    <property type="entry name" value="CT_C_D"/>
</dbReference>
<keyword evidence="3" id="KW-0067">ATP-binding</keyword>
<evidence type="ECO:0000256" key="1">
    <source>
        <dbReference type="ARBA" id="ARBA00022741"/>
    </source>
</evidence>
<dbReference type="Pfam" id="PF02682">
    <property type="entry name" value="CT_C_D"/>
    <property type="match status" value="1"/>
</dbReference>
<evidence type="ECO:0000256" key="3">
    <source>
        <dbReference type="ARBA" id="ARBA00022840"/>
    </source>
</evidence>
<feature type="domain" description="Carboxyltransferase" evidence="4">
    <location>
        <begin position="1"/>
        <end position="191"/>
    </location>
</feature>
<evidence type="ECO:0000259" key="5">
    <source>
        <dbReference type="SMART" id="SM00797"/>
    </source>
</evidence>
<dbReference type="InterPro" id="IPR029000">
    <property type="entry name" value="Cyclophilin-like_dom_sf"/>
</dbReference>
<organism evidence="6 7">
    <name type="scientific">Comamonas serinivorans</name>
    <dbReference type="NCBI Taxonomy" id="1082851"/>
    <lineage>
        <taxon>Bacteria</taxon>
        <taxon>Pseudomonadati</taxon>
        <taxon>Pseudomonadota</taxon>
        <taxon>Betaproteobacteria</taxon>
        <taxon>Burkholderiales</taxon>
        <taxon>Comamonadaceae</taxon>
        <taxon>Comamonas</taxon>
    </lineage>
</organism>
<evidence type="ECO:0000256" key="2">
    <source>
        <dbReference type="ARBA" id="ARBA00022801"/>
    </source>
</evidence>
<accession>A0A1Y0ETC8</accession>
<dbReference type="EMBL" id="CP021455">
    <property type="protein sequence ID" value="ARU06853.1"/>
    <property type="molecule type" value="Genomic_DNA"/>
</dbReference>
<dbReference type="SMART" id="SM00796">
    <property type="entry name" value="AHS1"/>
    <property type="match status" value="1"/>
</dbReference>
<dbReference type="AlphaFoldDB" id="A0A1Y0ETC8"/>